<protein>
    <submittedName>
        <fullName evidence="1">Uncharacterized protein</fullName>
    </submittedName>
</protein>
<name>A0A2G9GIS3_9LAMI</name>
<dbReference type="Proteomes" id="UP000231279">
    <property type="component" value="Unassembled WGS sequence"/>
</dbReference>
<comment type="caution">
    <text evidence="1">The sequence shown here is derived from an EMBL/GenBank/DDBJ whole genome shotgun (WGS) entry which is preliminary data.</text>
</comment>
<evidence type="ECO:0000313" key="2">
    <source>
        <dbReference type="Proteomes" id="UP000231279"/>
    </source>
</evidence>
<organism evidence="1 2">
    <name type="scientific">Handroanthus impetiginosus</name>
    <dbReference type="NCBI Taxonomy" id="429701"/>
    <lineage>
        <taxon>Eukaryota</taxon>
        <taxon>Viridiplantae</taxon>
        <taxon>Streptophyta</taxon>
        <taxon>Embryophyta</taxon>
        <taxon>Tracheophyta</taxon>
        <taxon>Spermatophyta</taxon>
        <taxon>Magnoliopsida</taxon>
        <taxon>eudicotyledons</taxon>
        <taxon>Gunneridae</taxon>
        <taxon>Pentapetalae</taxon>
        <taxon>asterids</taxon>
        <taxon>lamiids</taxon>
        <taxon>Lamiales</taxon>
        <taxon>Bignoniaceae</taxon>
        <taxon>Crescentiina</taxon>
        <taxon>Tabebuia alliance</taxon>
        <taxon>Handroanthus</taxon>
    </lineage>
</organism>
<dbReference type="AlphaFoldDB" id="A0A2G9GIS3"/>
<keyword evidence="2" id="KW-1185">Reference proteome</keyword>
<sequence length="99" mass="11954">MQIKGKITKKCVCRSTKAIFIDYFFEGLKLKRVFWASHRRSNISIFCNKMMYRYKFSVSIFFKRKRKVQFSFSISFPLLRNGGCMRNAEEERRKKQISC</sequence>
<evidence type="ECO:0000313" key="1">
    <source>
        <dbReference type="EMBL" id="PIN05204.1"/>
    </source>
</evidence>
<proteinExistence type="predicted"/>
<reference evidence="2" key="1">
    <citation type="journal article" date="2018" name="Gigascience">
        <title>Genome assembly of the Pink Ipe (Handroanthus impetiginosus, Bignoniaceae), a highly valued, ecologically keystone Neotropical timber forest tree.</title>
        <authorList>
            <person name="Silva-Junior O.B."/>
            <person name="Grattapaglia D."/>
            <person name="Novaes E."/>
            <person name="Collevatti R.G."/>
        </authorList>
    </citation>
    <scope>NUCLEOTIDE SEQUENCE [LARGE SCALE GENOMIC DNA]</scope>
    <source>
        <strain evidence="2">cv. UFG-1</strain>
    </source>
</reference>
<dbReference type="EMBL" id="NKXS01004853">
    <property type="protein sequence ID" value="PIN05204.1"/>
    <property type="molecule type" value="Genomic_DNA"/>
</dbReference>
<accession>A0A2G9GIS3</accession>
<gene>
    <name evidence="1" type="ORF">CDL12_22258</name>
</gene>